<dbReference type="AlphaFoldDB" id="A0A369WDW6"/>
<dbReference type="EMBL" id="QQOH01000003">
    <property type="protein sequence ID" value="RDE19952.1"/>
    <property type="molecule type" value="Genomic_DNA"/>
</dbReference>
<dbReference type="InterPro" id="IPR029063">
    <property type="entry name" value="SAM-dependent_MTases_sf"/>
</dbReference>
<keyword evidence="3" id="KW-1185">Reference proteome</keyword>
<sequence>MPAPLSLEAHFEALDQLLQQHRHLWQLRTFECTELPWPELQPWLGSLDHQQRQQLLNDETERREALRPYIAEIDALESLCRIAPSTPSDFAAPPARLGNHIPGRKWQQIQAFNAALRDSGRPFLEWCAGKGHLGRLLAFQRQRPVTSLELQPQLCQHGQQLADKQNLPCTLHAVDVMTPKASAHLQPAAQQAVALHACGQLHIQLLEQVAEHQLEALSVSPCCYHLIEASHYQPLSSLGQRTSMRLSRYDLGLSVQETVTAGSRERRLRQQELRWRLGFDQLQRQLRGVDQYLNCPTLPRSVLSGSFTDFCRQLAARKQLVMPDGIDFDAFEQQGEERVVLVEQLEIVRQLFRRPLEIWLVLDRGLFLQQQGYDVSIETFCERQLTPRNLLIQARRRD</sequence>
<dbReference type="Pfam" id="PF13679">
    <property type="entry name" value="Methyltransf_32"/>
    <property type="match status" value="1"/>
</dbReference>
<dbReference type="GO" id="GO:0008168">
    <property type="term" value="F:methyltransferase activity"/>
    <property type="evidence" value="ECO:0007669"/>
    <property type="project" value="UniProtKB-KW"/>
</dbReference>
<dbReference type="SUPFAM" id="SSF53335">
    <property type="entry name" value="S-adenosyl-L-methionine-dependent methyltransferases"/>
    <property type="match status" value="1"/>
</dbReference>
<dbReference type="OrthoDB" id="5298194at2"/>
<dbReference type="Proteomes" id="UP000253769">
    <property type="component" value="Unassembled WGS sequence"/>
</dbReference>
<keyword evidence="2" id="KW-0808">Transferase</keyword>
<dbReference type="PANTHER" id="PTHR13369:SF0">
    <property type="entry name" value="GLUTATHIONE S-TRANSFERASE C-TERMINAL DOMAIN-CONTAINING PROTEIN"/>
    <property type="match status" value="1"/>
</dbReference>
<accession>A0A369WDW6</accession>
<name>A0A369WDW6_9GAMM</name>
<dbReference type="PANTHER" id="PTHR13369">
    <property type="match status" value="1"/>
</dbReference>
<evidence type="ECO:0000313" key="3">
    <source>
        <dbReference type="Proteomes" id="UP000253769"/>
    </source>
</evidence>
<reference evidence="2 3" key="1">
    <citation type="submission" date="2018-07" db="EMBL/GenBank/DDBJ databases">
        <title>Motiliproteus coralliicola sp. nov., a bacterium isolated from Coral.</title>
        <authorList>
            <person name="Wang G."/>
        </authorList>
    </citation>
    <scope>NUCLEOTIDE SEQUENCE [LARGE SCALE GENOMIC DNA]</scope>
    <source>
        <strain evidence="2 3">C34</strain>
    </source>
</reference>
<evidence type="ECO:0000259" key="1">
    <source>
        <dbReference type="Pfam" id="PF13679"/>
    </source>
</evidence>
<dbReference type="GO" id="GO:0032259">
    <property type="term" value="P:methylation"/>
    <property type="evidence" value="ECO:0007669"/>
    <property type="project" value="UniProtKB-KW"/>
</dbReference>
<organism evidence="2 3">
    <name type="scientific">Motiliproteus coralliicola</name>
    <dbReference type="NCBI Taxonomy" id="2283196"/>
    <lineage>
        <taxon>Bacteria</taxon>
        <taxon>Pseudomonadati</taxon>
        <taxon>Pseudomonadota</taxon>
        <taxon>Gammaproteobacteria</taxon>
        <taxon>Oceanospirillales</taxon>
        <taxon>Oceanospirillaceae</taxon>
        <taxon>Motiliproteus</taxon>
    </lineage>
</organism>
<comment type="caution">
    <text evidence="2">The sequence shown here is derived from an EMBL/GenBank/DDBJ whole genome shotgun (WGS) entry which is preliminary data.</text>
</comment>
<feature type="domain" description="Methyltransferase" evidence="1">
    <location>
        <begin position="120"/>
        <end position="229"/>
    </location>
</feature>
<dbReference type="InterPro" id="IPR025714">
    <property type="entry name" value="Methyltranfer_dom"/>
</dbReference>
<gene>
    <name evidence="2" type="ORF">DV711_13880</name>
</gene>
<evidence type="ECO:0000313" key="2">
    <source>
        <dbReference type="EMBL" id="RDE19952.1"/>
    </source>
</evidence>
<dbReference type="RefSeq" id="WP_114696295.1">
    <property type="nucleotide sequence ID" value="NZ_QQOH01000003.1"/>
</dbReference>
<protein>
    <submittedName>
        <fullName evidence="2">Methyltransferase</fullName>
    </submittedName>
</protein>
<keyword evidence="2" id="KW-0489">Methyltransferase</keyword>
<proteinExistence type="predicted"/>